<sequence length="392" mass="43946">MHKNKILIIKNDTFDVDSLKRTLEEDYAVLVMTDQDADLALQDSDTNSPSAVLIFSEQRDTLCEQFKKNKITAQIPVLYVAENFDEQEVARGIETGASDFLQKPFVNSAVKLRVQHHIALAQYQNQLDELLMQHKSRMKETLDVLYAQKDQDFRQAALVHTGRLASLGEMATSMAHEISQPLNIISIAMQGWQLMADRDILDQTKILKTIPSLLNNVERISFLIDHVRTLGHCTRENREINICDVLQNALSLCKKQFDNSGISINARIEDDLPPVFAVESEIEQVALNLLSNARCVLEMQNGSSGFDPKIVISCYSQGGMVYFDVEDNGGGINPAYEEKIFESFFSTKEPGKGTGLGLSICRQIMERYRGELTLHNMPGQGARFTVSLPASI</sequence>
<dbReference type="Gene3D" id="3.30.565.10">
    <property type="entry name" value="Histidine kinase-like ATPase, C-terminal domain"/>
    <property type="match status" value="1"/>
</dbReference>
<organism evidence="12 13">
    <name type="scientific">Candidatus Desulfobia pelagia</name>
    <dbReference type="NCBI Taxonomy" id="2841692"/>
    <lineage>
        <taxon>Bacteria</taxon>
        <taxon>Pseudomonadati</taxon>
        <taxon>Thermodesulfobacteriota</taxon>
        <taxon>Desulfobulbia</taxon>
        <taxon>Desulfobulbales</taxon>
        <taxon>Desulfobulbaceae</taxon>
        <taxon>Candidatus Desulfobia</taxon>
    </lineage>
</organism>
<dbReference type="InterPro" id="IPR036890">
    <property type="entry name" value="HATPase_C_sf"/>
</dbReference>
<dbReference type="PANTHER" id="PTHR43065">
    <property type="entry name" value="SENSOR HISTIDINE KINASE"/>
    <property type="match status" value="1"/>
</dbReference>
<dbReference type="EMBL" id="JACNJZ010000053">
    <property type="protein sequence ID" value="MBC8316765.1"/>
    <property type="molecule type" value="Genomic_DNA"/>
</dbReference>
<dbReference type="SUPFAM" id="SSF52172">
    <property type="entry name" value="CheY-like"/>
    <property type="match status" value="1"/>
</dbReference>
<dbReference type="PRINTS" id="PR00344">
    <property type="entry name" value="BCTRLSENSOR"/>
</dbReference>
<evidence type="ECO:0000256" key="8">
    <source>
        <dbReference type="ARBA" id="ARBA00023012"/>
    </source>
</evidence>
<dbReference type="Gene3D" id="3.40.50.2300">
    <property type="match status" value="1"/>
</dbReference>
<evidence type="ECO:0000256" key="4">
    <source>
        <dbReference type="ARBA" id="ARBA00022679"/>
    </source>
</evidence>
<dbReference type="Proteomes" id="UP000614424">
    <property type="component" value="Unassembled WGS sequence"/>
</dbReference>
<feature type="domain" description="Response regulatory" evidence="11">
    <location>
        <begin position="5"/>
        <end position="118"/>
    </location>
</feature>
<name>A0A8J6NCE1_9BACT</name>
<dbReference type="SUPFAM" id="SSF55874">
    <property type="entry name" value="ATPase domain of HSP90 chaperone/DNA topoisomerase II/histidine kinase"/>
    <property type="match status" value="1"/>
</dbReference>
<evidence type="ECO:0000259" key="11">
    <source>
        <dbReference type="PROSITE" id="PS50110"/>
    </source>
</evidence>
<evidence type="ECO:0000313" key="13">
    <source>
        <dbReference type="Proteomes" id="UP000614424"/>
    </source>
</evidence>
<evidence type="ECO:0000259" key="10">
    <source>
        <dbReference type="PROSITE" id="PS50109"/>
    </source>
</evidence>
<dbReference type="InterPro" id="IPR036097">
    <property type="entry name" value="HisK_dim/P_sf"/>
</dbReference>
<keyword evidence="3" id="KW-0597">Phosphoprotein</keyword>
<proteinExistence type="predicted"/>
<dbReference type="GO" id="GO:0000155">
    <property type="term" value="F:phosphorelay sensor kinase activity"/>
    <property type="evidence" value="ECO:0007669"/>
    <property type="project" value="InterPro"/>
</dbReference>
<dbReference type="InterPro" id="IPR011006">
    <property type="entry name" value="CheY-like_superfamily"/>
</dbReference>
<keyword evidence="6" id="KW-0418">Kinase</keyword>
<keyword evidence="4" id="KW-0808">Transferase</keyword>
<dbReference type="Gene3D" id="1.10.287.130">
    <property type="match status" value="1"/>
</dbReference>
<feature type="domain" description="Histidine kinase" evidence="10">
    <location>
        <begin position="173"/>
        <end position="392"/>
    </location>
</feature>
<dbReference type="GO" id="GO:0005524">
    <property type="term" value="F:ATP binding"/>
    <property type="evidence" value="ECO:0007669"/>
    <property type="project" value="UniProtKB-KW"/>
</dbReference>
<evidence type="ECO:0000313" key="12">
    <source>
        <dbReference type="EMBL" id="MBC8316765.1"/>
    </source>
</evidence>
<comment type="catalytic activity">
    <reaction evidence="1">
        <text>ATP + protein L-histidine = ADP + protein N-phospho-L-histidine.</text>
        <dbReference type="EC" id="2.7.13.3"/>
    </reaction>
</comment>
<evidence type="ECO:0000256" key="3">
    <source>
        <dbReference type="ARBA" id="ARBA00022553"/>
    </source>
</evidence>
<dbReference type="PROSITE" id="PS50109">
    <property type="entry name" value="HIS_KIN"/>
    <property type="match status" value="1"/>
</dbReference>
<evidence type="ECO:0000256" key="2">
    <source>
        <dbReference type="ARBA" id="ARBA00012438"/>
    </source>
</evidence>
<evidence type="ECO:0000256" key="6">
    <source>
        <dbReference type="ARBA" id="ARBA00022777"/>
    </source>
</evidence>
<dbReference type="EC" id="2.7.13.3" evidence="2"/>
<dbReference type="PROSITE" id="PS50110">
    <property type="entry name" value="RESPONSE_REGULATORY"/>
    <property type="match status" value="1"/>
</dbReference>
<keyword evidence="8" id="KW-0902">Two-component regulatory system</keyword>
<reference evidence="12 13" key="1">
    <citation type="submission" date="2020-08" db="EMBL/GenBank/DDBJ databases">
        <title>Bridging the membrane lipid divide: bacteria of the FCB group superphylum have the potential to synthesize archaeal ether lipids.</title>
        <authorList>
            <person name="Villanueva L."/>
            <person name="Von Meijenfeldt F.A.B."/>
            <person name="Westbye A.B."/>
            <person name="Yadav S."/>
            <person name="Hopmans E.C."/>
            <person name="Dutilh B.E."/>
            <person name="Sinninghe Damste J.S."/>
        </authorList>
    </citation>
    <scope>NUCLEOTIDE SEQUENCE [LARGE SCALE GENOMIC DNA]</scope>
    <source>
        <strain evidence="12">NIOZ-UU47</strain>
    </source>
</reference>
<evidence type="ECO:0000256" key="1">
    <source>
        <dbReference type="ARBA" id="ARBA00000085"/>
    </source>
</evidence>
<dbReference type="InterPro" id="IPR005467">
    <property type="entry name" value="His_kinase_dom"/>
</dbReference>
<comment type="caution">
    <text evidence="12">The sequence shown here is derived from an EMBL/GenBank/DDBJ whole genome shotgun (WGS) entry which is preliminary data.</text>
</comment>
<dbReference type="InterPro" id="IPR001789">
    <property type="entry name" value="Sig_transdc_resp-reg_receiver"/>
</dbReference>
<dbReference type="PANTHER" id="PTHR43065:SF10">
    <property type="entry name" value="PEROXIDE STRESS-ACTIVATED HISTIDINE KINASE MAK3"/>
    <property type="match status" value="1"/>
</dbReference>
<evidence type="ECO:0000256" key="5">
    <source>
        <dbReference type="ARBA" id="ARBA00022741"/>
    </source>
</evidence>
<dbReference type="InterPro" id="IPR003661">
    <property type="entry name" value="HisK_dim/P_dom"/>
</dbReference>
<evidence type="ECO:0000256" key="7">
    <source>
        <dbReference type="ARBA" id="ARBA00022840"/>
    </source>
</evidence>
<dbReference type="InterPro" id="IPR003594">
    <property type="entry name" value="HATPase_dom"/>
</dbReference>
<gene>
    <name evidence="12" type="ORF">H8E41_02595</name>
</gene>
<keyword evidence="5" id="KW-0547">Nucleotide-binding</keyword>
<accession>A0A8J6NCE1</accession>
<dbReference type="CDD" id="cd00082">
    <property type="entry name" value="HisKA"/>
    <property type="match status" value="1"/>
</dbReference>
<dbReference type="SMART" id="SM00387">
    <property type="entry name" value="HATPase_c"/>
    <property type="match status" value="1"/>
</dbReference>
<dbReference type="SUPFAM" id="SSF47384">
    <property type="entry name" value="Homodimeric domain of signal transducing histidine kinase"/>
    <property type="match status" value="1"/>
</dbReference>
<dbReference type="Pfam" id="PF02518">
    <property type="entry name" value="HATPase_c"/>
    <property type="match status" value="1"/>
</dbReference>
<evidence type="ECO:0000256" key="9">
    <source>
        <dbReference type="PROSITE-ProRule" id="PRU00169"/>
    </source>
</evidence>
<keyword evidence="7" id="KW-0067">ATP-binding</keyword>
<comment type="caution">
    <text evidence="9">Lacks conserved residue(s) required for the propagation of feature annotation.</text>
</comment>
<dbReference type="CDD" id="cd00075">
    <property type="entry name" value="HATPase"/>
    <property type="match status" value="1"/>
</dbReference>
<dbReference type="AlphaFoldDB" id="A0A8J6NCE1"/>
<protein>
    <recommendedName>
        <fullName evidence="2">histidine kinase</fullName>
        <ecNumber evidence="2">2.7.13.3</ecNumber>
    </recommendedName>
</protein>
<dbReference type="InterPro" id="IPR004358">
    <property type="entry name" value="Sig_transdc_His_kin-like_C"/>
</dbReference>